<dbReference type="GO" id="GO:0006351">
    <property type="term" value="P:DNA-templated transcription"/>
    <property type="evidence" value="ECO:0007669"/>
    <property type="project" value="InterPro"/>
</dbReference>
<protein>
    <recommendedName>
        <fullName evidence="2">Xylanolytic transcriptional activator regulatory domain-containing protein</fullName>
    </recommendedName>
</protein>
<dbReference type="CDD" id="cd12148">
    <property type="entry name" value="fungal_TF_MHR"/>
    <property type="match status" value="1"/>
</dbReference>
<name>A0A1V6SPP2_9EURO</name>
<dbReference type="GO" id="GO:0008270">
    <property type="term" value="F:zinc ion binding"/>
    <property type="evidence" value="ECO:0007669"/>
    <property type="project" value="InterPro"/>
</dbReference>
<evidence type="ECO:0000313" key="3">
    <source>
        <dbReference type="EMBL" id="OQE16035.1"/>
    </source>
</evidence>
<reference evidence="4" key="1">
    <citation type="journal article" date="2017" name="Nat. Microbiol.">
        <title>Global analysis of biosynthetic gene clusters reveals vast potential of secondary metabolite production in Penicillium species.</title>
        <authorList>
            <person name="Nielsen J.C."/>
            <person name="Grijseels S."/>
            <person name="Prigent S."/>
            <person name="Ji B."/>
            <person name="Dainat J."/>
            <person name="Nielsen K.F."/>
            <person name="Frisvad J.C."/>
            <person name="Workman M."/>
            <person name="Nielsen J."/>
        </authorList>
    </citation>
    <scope>NUCLEOTIDE SEQUENCE [LARGE SCALE GENOMIC DNA]</scope>
    <source>
        <strain evidence="4">IBT 14082</strain>
    </source>
</reference>
<dbReference type="EMBL" id="MLQL01000029">
    <property type="protein sequence ID" value="OQE16035.1"/>
    <property type="molecule type" value="Genomic_DNA"/>
</dbReference>
<gene>
    <name evidence="3" type="ORF">PENFLA_c029G01173</name>
</gene>
<dbReference type="InterPro" id="IPR007219">
    <property type="entry name" value="XnlR_reg_dom"/>
</dbReference>
<dbReference type="AlphaFoldDB" id="A0A1V6SPP2"/>
<sequence length="383" mass="43565">MSARSPTKIACDGCKIRKQPRGPQRLRSTTQYLIDQVQRGAAAQPSQAPTHSWRPQVAENTHQFLASGPPSDRQPESLSFICQIPTNIVAYPLYIYYVRMYPVWPIVDAKNVMSILQQDGDVDIETYALATAVAAATVSQLRLDQTFWYGKPITADILAAESMRARRLSNHGSAVNLNNVRTSFFLHIYHESKHAGGSESLLFLREAISLAQMMYLHRETAYIGLPQREQQIRRRVLWLLFITERGVCILHKLPAVIKTNISTPELHLDGEPQVLPAFLKLLNLFRLFEQSRMFDFIEDDKLGMCPLPDEARNLDQRTLKVLHDGLQDGSTLMSHISDVQKADLPFHLTGLTHRGFPLWLQKNFWTSYPTYLKLQLQPMGLAC</sequence>
<keyword evidence="1" id="KW-0539">Nucleus</keyword>
<comment type="caution">
    <text evidence="3">The sequence shown here is derived from an EMBL/GenBank/DDBJ whole genome shotgun (WGS) entry which is preliminary data.</text>
</comment>
<dbReference type="PANTHER" id="PTHR31668:SF28">
    <property type="entry name" value="ZN(II)2CYS6 TRANSCRIPTION FACTOR (EUROFUNG)"/>
    <property type="match status" value="1"/>
</dbReference>
<dbReference type="Proteomes" id="UP000191342">
    <property type="component" value="Unassembled WGS sequence"/>
</dbReference>
<evidence type="ECO:0000259" key="2">
    <source>
        <dbReference type="Pfam" id="PF04082"/>
    </source>
</evidence>
<dbReference type="Pfam" id="PF04082">
    <property type="entry name" value="Fungal_trans"/>
    <property type="match status" value="1"/>
</dbReference>
<evidence type="ECO:0000313" key="4">
    <source>
        <dbReference type="Proteomes" id="UP000191342"/>
    </source>
</evidence>
<dbReference type="OrthoDB" id="2740448at2759"/>
<keyword evidence="4" id="KW-1185">Reference proteome</keyword>
<feature type="domain" description="Xylanolytic transcriptional activator regulatory" evidence="2">
    <location>
        <begin position="94"/>
        <end position="260"/>
    </location>
</feature>
<accession>A0A1V6SPP2</accession>
<dbReference type="GO" id="GO:0003677">
    <property type="term" value="F:DNA binding"/>
    <property type="evidence" value="ECO:0007669"/>
    <property type="project" value="InterPro"/>
</dbReference>
<dbReference type="InterPro" id="IPR050797">
    <property type="entry name" value="Carb_Metab_Trans_Reg"/>
</dbReference>
<dbReference type="PANTHER" id="PTHR31668">
    <property type="entry name" value="GLUCOSE TRANSPORT TRANSCRIPTION REGULATOR RGT1-RELATED-RELATED"/>
    <property type="match status" value="1"/>
</dbReference>
<proteinExistence type="predicted"/>
<evidence type="ECO:0000256" key="1">
    <source>
        <dbReference type="ARBA" id="ARBA00023242"/>
    </source>
</evidence>
<organism evidence="3 4">
    <name type="scientific">Penicillium flavigenum</name>
    <dbReference type="NCBI Taxonomy" id="254877"/>
    <lineage>
        <taxon>Eukaryota</taxon>
        <taxon>Fungi</taxon>
        <taxon>Dikarya</taxon>
        <taxon>Ascomycota</taxon>
        <taxon>Pezizomycotina</taxon>
        <taxon>Eurotiomycetes</taxon>
        <taxon>Eurotiomycetidae</taxon>
        <taxon>Eurotiales</taxon>
        <taxon>Aspergillaceae</taxon>
        <taxon>Penicillium</taxon>
    </lineage>
</organism>